<evidence type="ECO:0000313" key="2">
    <source>
        <dbReference type="Proteomes" id="UP001499987"/>
    </source>
</evidence>
<accession>A0ABP4EBC2</accession>
<dbReference type="Pfam" id="PF12900">
    <property type="entry name" value="Pyridox_ox_2"/>
    <property type="match status" value="1"/>
</dbReference>
<reference evidence="2" key="1">
    <citation type="journal article" date="2019" name="Int. J. Syst. Evol. Microbiol.">
        <title>The Global Catalogue of Microorganisms (GCM) 10K type strain sequencing project: providing services to taxonomists for standard genome sequencing and annotation.</title>
        <authorList>
            <consortium name="The Broad Institute Genomics Platform"/>
            <consortium name="The Broad Institute Genome Sequencing Center for Infectious Disease"/>
            <person name="Wu L."/>
            <person name="Ma J."/>
        </authorList>
    </citation>
    <scope>NUCLEOTIDE SEQUENCE [LARGE SCALE GENOMIC DNA]</scope>
    <source>
        <strain evidence="2">JCM 13002</strain>
    </source>
</reference>
<comment type="caution">
    <text evidence="1">The sequence shown here is derived from an EMBL/GenBank/DDBJ whole genome shotgun (WGS) entry which is preliminary data.</text>
</comment>
<dbReference type="EMBL" id="BAAALD010000045">
    <property type="protein sequence ID" value="GAA1097400.1"/>
    <property type="molecule type" value="Genomic_DNA"/>
</dbReference>
<dbReference type="InterPro" id="IPR024747">
    <property type="entry name" value="Pyridox_Oxase-rel"/>
</dbReference>
<dbReference type="InterPro" id="IPR012349">
    <property type="entry name" value="Split_barrel_FMN-bd"/>
</dbReference>
<keyword evidence="2" id="KW-1185">Reference proteome</keyword>
<protein>
    <submittedName>
        <fullName evidence="1">Pyridoxamine 5'-phosphate oxidase family protein</fullName>
    </submittedName>
</protein>
<sequence>MEYEDPVEELSEAECRRLLGTVPVGRVVYTEHALPAVLPVAFEVAQDGRLVLALRADSTTARALDGTVAAFQADVLDPETRSGWSVLVHGHAEVVRDHLAQDGLYDAGLRPWVGGPRPVYVALTPELVGGRRLRAVGATAAARPAPADK</sequence>
<dbReference type="Proteomes" id="UP001499987">
    <property type="component" value="Unassembled WGS sequence"/>
</dbReference>
<gene>
    <name evidence="1" type="ORF">GCM10009663_45480</name>
</gene>
<evidence type="ECO:0000313" key="1">
    <source>
        <dbReference type="EMBL" id="GAA1097400.1"/>
    </source>
</evidence>
<dbReference type="SUPFAM" id="SSF50475">
    <property type="entry name" value="FMN-binding split barrel"/>
    <property type="match status" value="1"/>
</dbReference>
<organism evidence="1 2">
    <name type="scientific">Kitasatospora arboriphila</name>
    <dbReference type="NCBI Taxonomy" id="258052"/>
    <lineage>
        <taxon>Bacteria</taxon>
        <taxon>Bacillati</taxon>
        <taxon>Actinomycetota</taxon>
        <taxon>Actinomycetes</taxon>
        <taxon>Kitasatosporales</taxon>
        <taxon>Streptomycetaceae</taxon>
        <taxon>Kitasatospora</taxon>
    </lineage>
</organism>
<name>A0ABP4EBC2_9ACTN</name>
<dbReference type="Gene3D" id="2.30.110.10">
    <property type="entry name" value="Electron Transport, Fmn-binding Protein, Chain A"/>
    <property type="match status" value="1"/>
</dbReference>
<proteinExistence type="predicted"/>
<dbReference type="RefSeq" id="WP_344625493.1">
    <property type="nucleotide sequence ID" value="NZ_BAAALD010000045.1"/>
</dbReference>